<feature type="signal peptide" evidence="9">
    <location>
        <begin position="1"/>
        <end position="19"/>
    </location>
</feature>
<proteinExistence type="inferred from homology"/>
<dbReference type="InterPro" id="IPR006910">
    <property type="entry name" value="Rad21_Rec8_N"/>
</dbReference>
<evidence type="ECO:0000313" key="12">
    <source>
        <dbReference type="Proteomes" id="UP000078544"/>
    </source>
</evidence>
<evidence type="ECO:0000256" key="5">
    <source>
        <dbReference type="ARBA" id="ARBA00022801"/>
    </source>
</evidence>
<evidence type="ECO:0000256" key="6">
    <source>
        <dbReference type="PIRSR" id="PIRSR601461-1"/>
    </source>
</evidence>
<keyword evidence="3 9" id="KW-0732">Signal</keyword>
<keyword evidence="4 7" id="KW-0064">Aspartyl protease</keyword>
<evidence type="ECO:0000256" key="1">
    <source>
        <dbReference type="ARBA" id="ARBA00007447"/>
    </source>
</evidence>
<name>A0A166PDH9_9HYPO</name>
<feature type="chain" id="PRO_5007878233" evidence="9">
    <location>
        <begin position="20"/>
        <end position="1165"/>
    </location>
</feature>
<dbReference type="PANTHER" id="PTHR47966:SF65">
    <property type="entry name" value="ASPARTIC-TYPE ENDOPEPTIDASE"/>
    <property type="match status" value="1"/>
</dbReference>
<dbReference type="STRING" id="1081109.A0A166PDH9"/>
<evidence type="ECO:0000256" key="9">
    <source>
        <dbReference type="SAM" id="SignalP"/>
    </source>
</evidence>
<sequence>MPSLCQTALFLGTAASVSAGTVFMPFSHSGPLPEHLETTTKNILKRAADNGTTVLFAVNNITGGGYYAEFGVGTPPQKLNFQLDTGSSDTWMNSDTTTYCSSTTQQQRGGFCSATFQPSDSSTFKTVSSGGFDIEYLDKNRIQGDYFQDVVTIGGHNISGQQLGLAISSVRGTGIMGLGFSSAVAAKTKYPTIVDNMVTQGVIDHPTFSLYFNGLDSKNGSVLFGGVDSGKYYDTLATLPLRTPPNVTDASASVYAVSLKGLAVSGVSLPAVANDSIAILDSGSTMSLIPDSAASAVGKKYGVVTISYQGASTPPFVDCAYSGDKGKNSAVKFSFEGKDIYVPIKEMVVNAIPDEVQRMIKDPSVQGVPSAMRNWDSACLWGIASAEAYGVKSNQFYLLGDTFLRSAYAVYDMSNKKIGLAQANLNSTQSNVIEIAKDATTLPTAAGAKAPDFSQISASSRVLGTYMALLLAGAAAFFESATPSPLHQIGSLSWCIMFYSHEVLTSNQYGVSTIWLVATFAKGNQRKLNRKTLQEVDVPRACETILDPGAPLALRLQGNLLYGVSRVFSHQCNFVLLDAEKTQSDMLTFFRALNLSALDPKAGKTKRHQIVLQDDPDFDPMAILPRLDELLSSQPAFNILSSQESANQFSQLSPPDHSHVRSASASRQSSLVAIDLPPSSVSIGSYRLPGDLRHSSPLNKFFRESDDTRHPRLLDEDDVHIGGIGLEIDGNGNLIGVVDADPDLPPSQGTSWDPLHTAEVVLPGVEEIDRTAAAQAAATNLILLAESEELSLPEASALLKVNPVTSEPQGETDLPSLTTTESTIEVAAPVRTSRRRNFRIMIDEEVRVSRDEFRGWTSDYVHAMTTTRKRAKTASVAQARRNAASWLYGDGISHVGAFEARFGLSHPLAGHFAGANLMAHLSLEAVVVPTRKSRRKFAEAFEEEVEAGDDADANRRVRRPTHEVGMGNIEHIYDDIGVGDDYTAPELGMDPAPALDDYQARHSSSIMPWSRPGSVAPPSSASRAPPPGSAQKSSAPSPLHARGGSLISPLHRRQSISDGDSDGMHALVFPPPEDHTALELSSHQFWEYMAEHAAADREWIDFVQLADPAVHGKYVAAQAFLHVLTLATKGLVTVQQDDGTQHIEPFGPIRIKFSRQTHPQGTSAA</sequence>
<keyword evidence="2 7" id="KW-0645">Protease</keyword>
<dbReference type="InterPro" id="IPR033876">
    <property type="entry name" value="SAP-like"/>
</dbReference>
<evidence type="ECO:0000256" key="7">
    <source>
        <dbReference type="RuleBase" id="RU000454"/>
    </source>
</evidence>
<dbReference type="Gene3D" id="2.40.70.10">
    <property type="entry name" value="Acid Proteases"/>
    <property type="match status" value="2"/>
</dbReference>
<dbReference type="Proteomes" id="UP000078544">
    <property type="component" value="Unassembled WGS sequence"/>
</dbReference>
<evidence type="ECO:0000256" key="4">
    <source>
        <dbReference type="ARBA" id="ARBA00022750"/>
    </source>
</evidence>
<reference evidence="11 12" key="1">
    <citation type="journal article" date="2016" name="Genome Biol. Evol.">
        <title>Divergent and convergent evolution of fungal pathogenicity.</title>
        <authorList>
            <person name="Shang Y."/>
            <person name="Xiao G."/>
            <person name="Zheng P."/>
            <person name="Cen K."/>
            <person name="Zhan S."/>
            <person name="Wang C."/>
        </authorList>
    </citation>
    <scope>NUCLEOTIDE SEQUENCE [LARGE SCALE GENOMIC DNA]</scope>
    <source>
        <strain evidence="11 12">RCEF 2490</strain>
    </source>
</reference>
<dbReference type="Pfam" id="PF04825">
    <property type="entry name" value="Rad21_Rec8_N"/>
    <property type="match status" value="1"/>
</dbReference>
<dbReference type="PROSITE" id="PS00141">
    <property type="entry name" value="ASP_PROTEASE"/>
    <property type="match status" value="1"/>
</dbReference>
<comment type="caution">
    <text evidence="11">The sequence shown here is derived from an EMBL/GenBank/DDBJ whole genome shotgun (WGS) entry which is preliminary data.</text>
</comment>
<evidence type="ECO:0000313" key="11">
    <source>
        <dbReference type="EMBL" id="KZZ96080.1"/>
    </source>
</evidence>
<dbReference type="SUPFAM" id="SSF50630">
    <property type="entry name" value="Acid proteases"/>
    <property type="match status" value="1"/>
</dbReference>
<dbReference type="PROSITE" id="PS51767">
    <property type="entry name" value="PEPTIDASE_A1"/>
    <property type="match status" value="1"/>
</dbReference>
<gene>
    <name evidence="11" type="ORF">AAL_04376</name>
</gene>
<dbReference type="InterPro" id="IPR001969">
    <property type="entry name" value="Aspartic_peptidase_AS"/>
</dbReference>
<evidence type="ECO:0000259" key="10">
    <source>
        <dbReference type="PROSITE" id="PS51767"/>
    </source>
</evidence>
<dbReference type="PRINTS" id="PR00792">
    <property type="entry name" value="PEPSIN"/>
</dbReference>
<dbReference type="InterPro" id="IPR033121">
    <property type="entry name" value="PEPTIDASE_A1"/>
</dbReference>
<evidence type="ECO:0000256" key="3">
    <source>
        <dbReference type="ARBA" id="ARBA00022729"/>
    </source>
</evidence>
<evidence type="ECO:0000256" key="8">
    <source>
        <dbReference type="SAM" id="MobiDB-lite"/>
    </source>
</evidence>
<keyword evidence="12" id="KW-1185">Reference proteome</keyword>
<dbReference type="GO" id="GO:0004190">
    <property type="term" value="F:aspartic-type endopeptidase activity"/>
    <property type="evidence" value="ECO:0007669"/>
    <property type="project" value="UniProtKB-KW"/>
</dbReference>
<dbReference type="CDD" id="cd05474">
    <property type="entry name" value="SAP_like"/>
    <property type="match status" value="1"/>
</dbReference>
<protein>
    <submittedName>
        <fullName evidence="11">Peptidase A1</fullName>
    </submittedName>
</protein>
<feature type="active site" evidence="6">
    <location>
        <position position="281"/>
    </location>
</feature>
<evidence type="ECO:0000256" key="2">
    <source>
        <dbReference type="ARBA" id="ARBA00022670"/>
    </source>
</evidence>
<dbReference type="InterPro" id="IPR021109">
    <property type="entry name" value="Peptidase_aspartic_dom_sf"/>
</dbReference>
<dbReference type="AlphaFoldDB" id="A0A166PDH9"/>
<dbReference type="PANTHER" id="PTHR47966">
    <property type="entry name" value="BETA-SITE APP-CLEAVING ENZYME, ISOFORM A-RELATED"/>
    <property type="match status" value="1"/>
</dbReference>
<feature type="active site" evidence="6">
    <location>
        <position position="84"/>
    </location>
</feature>
<feature type="compositionally biased region" description="Low complexity" evidence="8">
    <location>
        <begin position="1010"/>
        <end position="1023"/>
    </location>
</feature>
<dbReference type="GO" id="GO:0006508">
    <property type="term" value="P:proteolysis"/>
    <property type="evidence" value="ECO:0007669"/>
    <property type="project" value="UniProtKB-KW"/>
</dbReference>
<keyword evidence="5 7" id="KW-0378">Hydrolase</keyword>
<feature type="domain" description="Peptidase A1" evidence="10">
    <location>
        <begin position="66"/>
        <end position="421"/>
    </location>
</feature>
<organism evidence="11 12">
    <name type="scientific">Moelleriella libera RCEF 2490</name>
    <dbReference type="NCBI Taxonomy" id="1081109"/>
    <lineage>
        <taxon>Eukaryota</taxon>
        <taxon>Fungi</taxon>
        <taxon>Dikarya</taxon>
        <taxon>Ascomycota</taxon>
        <taxon>Pezizomycotina</taxon>
        <taxon>Sordariomycetes</taxon>
        <taxon>Hypocreomycetidae</taxon>
        <taxon>Hypocreales</taxon>
        <taxon>Clavicipitaceae</taxon>
        <taxon>Moelleriella</taxon>
    </lineage>
</organism>
<dbReference type="EMBL" id="AZGY01000008">
    <property type="protein sequence ID" value="KZZ96080.1"/>
    <property type="molecule type" value="Genomic_DNA"/>
</dbReference>
<feature type="region of interest" description="Disordered" evidence="8">
    <location>
        <begin position="984"/>
        <end position="1070"/>
    </location>
</feature>
<accession>A0A166PDH9</accession>
<dbReference type="InterPro" id="IPR001461">
    <property type="entry name" value="Aspartic_peptidase_A1"/>
</dbReference>
<comment type="similarity">
    <text evidence="1 7">Belongs to the peptidase A1 family.</text>
</comment>
<dbReference type="OrthoDB" id="5427633at2759"/>
<dbReference type="Pfam" id="PF00026">
    <property type="entry name" value="Asp"/>
    <property type="match status" value="1"/>
</dbReference>
<dbReference type="CDD" id="cd21789">
    <property type="entry name" value="Rad21_Rec8_M_SpRec8p-like"/>
    <property type="match status" value="1"/>
</dbReference>